<name>A0ABN6X1V9_9MICO</name>
<dbReference type="PANTHER" id="PTHR16305:SF28">
    <property type="entry name" value="GUANYLATE CYCLASE DOMAIN-CONTAINING PROTEIN"/>
    <property type="match status" value="1"/>
</dbReference>
<dbReference type="PANTHER" id="PTHR16305">
    <property type="entry name" value="TESTICULAR SOLUBLE ADENYLYL CYCLASE"/>
    <property type="match status" value="1"/>
</dbReference>
<keyword evidence="1" id="KW-0547">Nucleotide-binding</keyword>
<dbReference type="Proteomes" id="UP001321543">
    <property type="component" value="Chromosome"/>
</dbReference>
<evidence type="ECO:0000313" key="3">
    <source>
        <dbReference type="EMBL" id="BDZ38681.1"/>
    </source>
</evidence>
<keyword evidence="2" id="KW-0067">ATP-binding</keyword>
<dbReference type="InterPro" id="IPR011990">
    <property type="entry name" value="TPR-like_helical_dom_sf"/>
</dbReference>
<gene>
    <name evidence="3" type="ORF">GCM10025863_12950</name>
</gene>
<dbReference type="Gene3D" id="1.25.40.10">
    <property type="entry name" value="Tetratricopeptide repeat domain"/>
    <property type="match status" value="1"/>
</dbReference>
<dbReference type="RefSeq" id="WP_286302536.1">
    <property type="nucleotide sequence ID" value="NZ_AP027728.1"/>
</dbReference>
<dbReference type="SUPFAM" id="SSF48452">
    <property type="entry name" value="TPR-like"/>
    <property type="match status" value="1"/>
</dbReference>
<dbReference type="EMBL" id="AP027728">
    <property type="protein sequence ID" value="BDZ38681.1"/>
    <property type="molecule type" value="Genomic_DNA"/>
</dbReference>
<proteinExistence type="predicted"/>
<sequence length="566" mass="62183">MIGPSFELASVAALCDLSPAQTEADLQAAQDGRLIETTPTDAYRFWFSHDVVRTVLYESLPVVERARLHRHVAESIAAENTDDVLKKHESLAHHYRHSDLADAAIRTAEHLLLAGREAAARGALAAARDQLAEALTLLGPDQEDPLRCDVLTALGQTQLRSARPEYRETLLEASRLAISLGDSARLTRAVIANNRGWWSNTIAVDHERVAHIEAALAQCPEQDEAARAQLLIAWALENTRDTAARPSVLEAAERALELAERTGDDHVLGSVLSHRYAVLYASFGSPTECLRVNERLLALSNKHGSPKMRLSAALGLAQSSMRLGEFSLADRYLHEAAQLAETLDDANRMWLVRGWQAMREITRGRFDRGEALMTETFQLGDRTGQADALTWFAGQLFTVRMLQGRLNEIIAHVRDQVGTVADHVPSWKAAMALTLARTGYQDESAALLDEFAADDFARIPRDMLWLNGLHYFAMTCEALGRADAAAALYRLLLPFSGMVATNATIGAGPVDLHLGVLARLRGQHDVADRHLQAAAALCRRIDSKAWLAQVEQRQAAPRTEHAGSPR</sequence>
<reference evidence="4" key="1">
    <citation type="journal article" date="2019" name="Int. J. Syst. Evol. Microbiol.">
        <title>The Global Catalogue of Microorganisms (GCM) 10K type strain sequencing project: providing services to taxonomists for standard genome sequencing and annotation.</title>
        <authorList>
            <consortium name="The Broad Institute Genomics Platform"/>
            <consortium name="The Broad Institute Genome Sequencing Center for Infectious Disease"/>
            <person name="Wu L."/>
            <person name="Ma J."/>
        </authorList>
    </citation>
    <scope>NUCLEOTIDE SEQUENCE [LARGE SCALE GENOMIC DNA]</scope>
    <source>
        <strain evidence="4">NBRC 106310</strain>
    </source>
</reference>
<protein>
    <submittedName>
        <fullName evidence="3">Uncharacterized protein</fullName>
    </submittedName>
</protein>
<keyword evidence="4" id="KW-1185">Reference proteome</keyword>
<organism evidence="3 4">
    <name type="scientific">Microbacterium suwonense</name>
    <dbReference type="NCBI Taxonomy" id="683047"/>
    <lineage>
        <taxon>Bacteria</taxon>
        <taxon>Bacillati</taxon>
        <taxon>Actinomycetota</taxon>
        <taxon>Actinomycetes</taxon>
        <taxon>Micrococcales</taxon>
        <taxon>Microbacteriaceae</taxon>
        <taxon>Microbacterium</taxon>
    </lineage>
</organism>
<evidence type="ECO:0000256" key="2">
    <source>
        <dbReference type="ARBA" id="ARBA00022840"/>
    </source>
</evidence>
<accession>A0ABN6X1V9</accession>
<evidence type="ECO:0000313" key="4">
    <source>
        <dbReference type="Proteomes" id="UP001321543"/>
    </source>
</evidence>
<evidence type="ECO:0000256" key="1">
    <source>
        <dbReference type="ARBA" id="ARBA00022741"/>
    </source>
</evidence>